<dbReference type="AlphaFoldDB" id="A0A1J1IET5"/>
<keyword evidence="2" id="KW-1185">Reference proteome</keyword>
<organism evidence="1 2">
    <name type="scientific">Clunio marinus</name>
    <dbReference type="NCBI Taxonomy" id="568069"/>
    <lineage>
        <taxon>Eukaryota</taxon>
        <taxon>Metazoa</taxon>
        <taxon>Ecdysozoa</taxon>
        <taxon>Arthropoda</taxon>
        <taxon>Hexapoda</taxon>
        <taxon>Insecta</taxon>
        <taxon>Pterygota</taxon>
        <taxon>Neoptera</taxon>
        <taxon>Endopterygota</taxon>
        <taxon>Diptera</taxon>
        <taxon>Nematocera</taxon>
        <taxon>Chironomoidea</taxon>
        <taxon>Chironomidae</taxon>
        <taxon>Clunio</taxon>
    </lineage>
</organism>
<gene>
    <name evidence="1" type="ORF">CLUMA_CG011437</name>
</gene>
<proteinExistence type="predicted"/>
<sequence length="78" mass="8916">MPLHAVFCLSQFLCKAKRLKVITDITSVNEGINLSVDIKKKKNKKSSRAAFQKINKNCSRHHNPIQDRFLKLVFSSVC</sequence>
<accession>A0A1J1IET5</accession>
<protein>
    <submittedName>
        <fullName evidence="1">CLUMA_CG011437, isoform A</fullName>
    </submittedName>
</protein>
<reference evidence="1 2" key="1">
    <citation type="submission" date="2015-04" db="EMBL/GenBank/DDBJ databases">
        <authorList>
            <person name="Syromyatnikov M.Y."/>
            <person name="Popov V.N."/>
        </authorList>
    </citation>
    <scope>NUCLEOTIDE SEQUENCE [LARGE SCALE GENOMIC DNA]</scope>
</reference>
<dbReference type="Proteomes" id="UP000183832">
    <property type="component" value="Unassembled WGS sequence"/>
</dbReference>
<evidence type="ECO:0000313" key="2">
    <source>
        <dbReference type="Proteomes" id="UP000183832"/>
    </source>
</evidence>
<evidence type="ECO:0000313" key="1">
    <source>
        <dbReference type="EMBL" id="CRK98068.1"/>
    </source>
</evidence>
<dbReference type="EMBL" id="CVRI01000047">
    <property type="protein sequence ID" value="CRK98068.1"/>
    <property type="molecule type" value="Genomic_DNA"/>
</dbReference>
<name>A0A1J1IET5_9DIPT</name>